<dbReference type="GO" id="GO:1901137">
    <property type="term" value="P:carbohydrate derivative biosynthetic process"/>
    <property type="evidence" value="ECO:0007669"/>
    <property type="project" value="UniProtKB-ARBA"/>
</dbReference>
<dbReference type="Pfam" id="PF00534">
    <property type="entry name" value="Glycos_transf_1"/>
    <property type="match status" value="1"/>
</dbReference>
<dbReference type="PANTHER" id="PTHR45947">
    <property type="entry name" value="SULFOQUINOVOSYL TRANSFERASE SQD2"/>
    <property type="match status" value="1"/>
</dbReference>
<dbReference type="PANTHER" id="PTHR45947:SF3">
    <property type="entry name" value="SULFOQUINOVOSYL TRANSFERASE SQD2"/>
    <property type="match status" value="1"/>
</dbReference>
<evidence type="ECO:0000259" key="4">
    <source>
        <dbReference type="Pfam" id="PF13439"/>
    </source>
</evidence>
<feature type="domain" description="Glycosyltransferase subfamily 4-like N-terminal" evidence="4">
    <location>
        <begin position="15"/>
        <end position="200"/>
    </location>
</feature>
<dbReference type="OrthoDB" id="6286688at2"/>
<keyword evidence="2" id="KW-0808">Transferase</keyword>
<evidence type="ECO:0000259" key="3">
    <source>
        <dbReference type="Pfam" id="PF00534"/>
    </source>
</evidence>
<feature type="domain" description="Glycosyl transferase family 1" evidence="3">
    <location>
        <begin position="221"/>
        <end position="375"/>
    </location>
</feature>
<dbReference type="CDD" id="cd03801">
    <property type="entry name" value="GT4_PimA-like"/>
    <property type="match status" value="1"/>
</dbReference>
<comment type="caution">
    <text evidence="5">The sequence shown here is derived from an EMBL/GenBank/DDBJ whole genome shotgun (WGS) entry which is preliminary data.</text>
</comment>
<reference evidence="5" key="2">
    <citation type="submission" date="2020-09" db="EMBL/GenBank/DDBJ databases">
        <authorList>
            <person name="Sun Q."/>
            <person name="Zhou Y."/>
        </authorList>
    </citation>
    <scope>NUCLEOTIDE SEQUENCE</scope>
    <source>
        <strain evidence="5">CGMCC 1.14988</strain>
    </source>
</reference>
<evidence type="ECO:0000256" key="1">
    <source>
        <dbReference type="ARBA" id="ARBA00022676"/>
    </source>
</evidence>
<evidence type="ECO:0000256" key="2">
    <source>
        <dbReference type="ARBA" id="ARBA00022679"/>
    </source>
</evidence>
<dbReference type="EMBL" id="BMHA01000010">
    <property type="protein sequence ID" value="GGI07936.1"/>
    <property type="molecule type" value="Genomic_DNA"/>
</dbReference>
<dbReference type="GO" id="GO:0016758">
    <property type="term" value="F:hexosyltransferase activity"/>
    <property type="evidence" value="ECO:0007669"/>
    <property type="project" value="TreeGrafter"/>
</dbReference>
<dbReference type="InterPro" id="IPR050194">
    <property type="entry name" value="Glycosyltransferase_grp1"/>
</dbReference>
<evidence type="ECO:0000313" key="6">
    <source>
        <dbReference type="Proteomes" id="UP000650511"/>
    </source>
</evidence>
<dbReference type="InterPro" id="IPR001296">
    <property type="entry name" value="Glyco_trans_1"/>
</dbReference>
<dbReference type="SUPFAM" id="SSF53756">
    <property type="entry name" value="UDP-Glycosyltransferase/glycogen phosphorylase"/>
    <property type="match status" value="1"/>
</dbReference>
<dbReference type="Pfam" id="PF13439">
    <property type="entry name" value="Glyco_transf_4"/>
    <property type="match status" value="1"/>
</dbReference>
<keyword evidence="1" id="KW-0328">Glycosyltransferase</keyword>
<proteinExistence type="predicted"/>
<evidence type="ECO:0000313" key="5">
    <source>
        <dbReference type="EMBL" id="GGI07936.1"/>
    </source>
</evidence>
<reference evidence="5" key="1">
    <citation type="journal article" date="2014" name="Int. J. Syst. Evol. Microbiol.">
        <title>Complete genome sequence of Corynebacterium casei LMG S-19264T (=DSM 44701T), isolated from a smear-ripened cheese.</title>
        <authorList>
            <consortium name="US DOE Joint Genome Institute (JGI-PGF)"/>
            <person name="Walter F."/>
            <person name="Albersmeier A."/>
            <person name="Kalinowski J."/>
            <person name="Ruckert C."/>
        </authorList>
    </citation>
    <scope>NUCLEOTIDE SEQUENCE</scope>
    <source>
        <strain evidence="5">CGMCC 1.14988</strain>
    </source>
</reference>
<keyword evidence="6" id="KW-1185">Reference proteome</keyword>
<accession>A0A8J3EYI0</accession>
<organism evidence="5 6">
    <name type="scientific">Egicoccus halophilus</name>
    <dbReference type="NCBI Taxonomy" id="1670830"/>
    <lineage>
        <taxon>Bacteria</taxon>
        <taxon>Bacillati</taxon>
        <taxon>Actinomycetota</taxon>
        <taxon>Nitriliruptoria</taxon>
        <taxon>Egicoccales</taxon>
        <taxon>Egicoccaceae</taxon>
        <taxon>Egicoccus</taxon>
    </lineage>
</organism>
<dbReference type="Proteomes" id="UP000650511">
    <property type="component" value="Unassembled WGS sequence"/>
</dbReference>
<gene>
    <name evidence="5" type="ORF">GCM10011354_26570</name>
</gene>
<dbReference type="InterPro" id="IPR028098">
    <property type="entry name" value="Glyco_trans_4-like_N"/>
</dbReference>
<dbReference type="Gene3D" id="3.40.50.2000">
    <property type="entry name" value="Glycogen Phosphorylase B"/>
    <property type="match status" value="2"/>
</dbReference>
<sequence length="432" mass="46796">MRVLMLTWEYPPHVVGGLGRHCAALARNLVAQGHDVHVVTRGPSSHAAAAGGEVGDVPLEEWREGVHVVRVPEAPPVIPFEDLVPWVLAFNNRVQAAAAGLARRYDVDVVHAHDWLVAYAAAGIKEAFGLPLVATVHATEYGRHQGWLPGPMNKLIHQVEWWLTYEARRVITCSTYMREQVEDIFALPDDKVDVVPNGVAVRDFALPADEVADFRRTLVGPRTRMVLFAGRLEYEKGVQTVLEALQEVRAAVGPVKFFIAGIGTYSATLRRRVRELGLRRHVHFTGFLADHELRLHYAAADVAVAPSIYEPFGLVAVEAMACGTPVVAGDTGGLREIVAGGSGLSFPPQDAGELAGALTRVLADRELAQGMVARAHARIRDRYDWASVAAATVGVYHRAVAEEAELAGGEQRPALRPILRAAPILALDEAAG</sequence>
<name>A0A8J3EYI0_9ACTN</name>
<dbReference type="RefSeq" id="WP_130648937.1">
    <property type="nucleotide sequence ID" value="NZ_BMHA01000010.1"/>
</dbReference>
<protein>
    <submittedName>
        <fullName evidence="5">Glycogen synthase</fullName>
    </submittedName>
</protein>
<dbReference type="AlphaFoldDB" id="A0A8J3EYI0"/>